<reference evidence="1 2" key="1">
    <citation type="submission" date="2016-10" db="EMBL/GenBank/DDBJ databases">
        <authorList>
            <person name="Varghese N."/>
            <person name="Submissions S."/>
        </authorList>
    </citation>
    <scope>NUCLEOTIDE SEQUENCE [LARGE SCALE GENOMIC DNA]</scope>
    <source>
        <strain evidence="1 2">NLAE-zl-C196</strain>
    </source>
</reference>
<protein>
    <submittedName>
        <fullName evidence="1">Uncharacterized protein</fullName>
    </submittedName>
</protein>
<sequence>MNRRNISPQAVRICGQTLLCLVIMFGVAAANRARGGEKLVSEYTVQDEALPRHVKFESMPADMPQMTAAWFYKYKGLGQLRRLLSGRTASSPEFLRWAGKPGCGRDGRYLSWA</sequence>
<dbReference type="EMBL" id="FOIO01000003">
    <property type="protein sequence ID" value="SET23532.1"/>
    <property type="molecule type" value="Genomic_DNA"/>
</dbReference>
<evidence type="ECO:0000313" key="1">
    <source>
        <dbReference type="EMBL" id="SET23532.1"/>
    </source>
</evidence>
<proteinExistence type="predicted"/>
<organism evidence="1 2">
    <name type="scientific">Enterocloster clostridioformis</name>
    <dbReference type="NCBI Taxonomy" id="1531"/>
    <lineage>
        <taxon>Bacteria</taxon>
        <taxon>Bacillati</taxon>
        <taxon>Bacillota</taxon>
        <taxon>Clostridia</taxon>
        <taxon>Lachnospirales</taxon>
        <taxon>Lachnospiraceae</taxon>
        <taxon>Enterocloster</taxon>
    </lineage>
</organism>
<dbReference type="Proteomes" id="UP000182121">
    <property type="component" value="Unassembled WGS sequence"/>
</dbReference>
<accession>A0A1I0CUN9</accession>
<name>A0A1I0CUN9_9FIRM</name>
<comment type="caution">
    <text evidence="1">The sequence shown here is derived from an EMBL/GenBank/DDBJ whole genome shotgun (WGS) entry which is preliminary data.</text>
</comment>
<gene>
    <name evidence="1" type="ORF">SAMN05216521_100355</name>
</gene>
<dbReference type="RefSeq" id="WP_074661549.1">
    <property type="nucleotide sequence ID" value="NZ_FOIO01000003.1"/>
</dbReference>
<dbReference type="AlphaFoldDB" id="A0A1I0CUN9"/>
<evidence type="ECO:0000313" key="2">
    <source>
        <dbReference type="Proteomes" id="UP000182121"/>
    </source>
</evidence>